<evidence type="ECO:0000256" key="1">
    <source>
        <dbReference type="ARBA" id="ARBA00022884"/>
    </source>
</evidence>
<proteinExistence type="predicted"/>
<feature type="domain" description="HTH La-type RNA-binding" evidence="5">
    <location>
        <begin position="1"/>
        <end position="93"/>
    </location>
</feature>
<dbReference type="Pfam" id="PF00076">
    <property type="entry name" value="RRM_1"/>
    <property type="match status" value="1"/>
</dbReference>
<dbReference type="InterPro" id="IPR036390">
    <property type="entry name" value="WH_DNA-bd_sf"/>
</dbReference>
<dbReference type="Gene3D" id="1.10.10.10">
    <property type="entry name" value="Winged helix-like DNA-binding domain superfamily/Winged helix DNA-binding domain"/>
    <property type="match status" value="1"/>
</dbReference>
<protein>
    <recommendedName>
        <fullName evidence="8">HTH La-type RNA-binding domain-containing protein</fullName>
    </recommendedName>
</protein>
<feature type="compositionally biased region" description="Basic and acidic residues" evidence="3">
    <location>
        <begin position="360"/>
        <end position="386"/>
    </location>
</feature>
<keyword evidence="7" id="KW-1185">Reference proteome</keyword>
<dbReference type="Gene3D" id="3.30.70.330">
    <property type="match status" value="1"/>
</dbReference>
<feature type="domain" description="RRM" evidence="4">
    <location>
        <begin position="126"/>
        <end position="203"/>
    </location>
</feature>
<evidence type="ECO:0000256" key="3">
    <source>
        <dbReference type="SAM" id="MobiDB-lite"/>
    </source>
</evidence>
<feature type="compositionally biased region" description="Gly residues" evidence="3">
    <location>
        <begin position="344"/>
        <end position="359"/>
    </location>
</feature>
<dbReference type="InterPro" id="IPR036388">
    <property type="entry name" value="WH-like_DNA-bd_sf"/>
</dbReference>
<dbReference type="PANTHER" id="PTHR23237">
    <property type="entry name" value="NUCLEOLAR PROTEIN FAMILY A MEMBER 1 SNORNP PROTEIN GAR1"/>
    <property type="match status" value="1"/>
</dbReference>
<dbReference type="PROSITE" id="PS50102">
    <property type="entry name" value="RRM"/>
    <property type="match status" value="1"/>
</dbReference>
<dbReference type="PANTHER" id="PTHR23237:SF6">
    <property type="entry name" value="H_ACA RIBONUCLEOPROTEIN COMPLEX SUBUNIT 1"/>
    <property type="match status" value="1"/>
</dbReference>
<gene>
    <name evidence="6" type="ORF">J3Q64DRAFT_1743553</name>
</gene>
<keyword evidence="1 2" id="KW-0694">RNA-binding</keyword>
<dbReference type="SUPFAM" id="SSF46785">
    <property type="entry name" value="Winged helix' DNA-binding domain"/>
    <property type="match status" value="1"/>
</dbReference>
<dbReference type="InterPro" id="IPR006630">
    <property type="entry name" value="La_HTH"/>
</dbReference>
<comment type="caution">
    <text evidence="6">The sequence shown here is derived from an EMBL/GenBank/DDBJ whole genome shotgun (WGS) entry which is preliminary data.</text>
</comment>
<evidence type="ECO:0000313" key="7">
    <source>
        <dbReference type="Proteomes" id="UP001448207"/>
    </source>
</evidence>
<evidence type="ECO:0000259" key="4">
    <source>
        <dbReference type="PROSITE" id="PS50102"/>
    </source>
</evidence>
<dbReference type="PROSITE" id="PS50961">
    <property type="entry name" value="HTH_LA"/>
    <property type="match status" value="1"/>
</dbReference>
<evidence type="ECO:0008006" key="8">
    <source>
        <dbReference type="Google" id="ProtNLM"/>
    </source>
</evidence>
<evidence type="ECO:0000256" key="2">
    <source>
        <dbReference type="PROSITE-ProRule" id="PRU00332"/>
    </source>
</evidence>
<dbReference type="CDD" id="cd12291">
    <property type="entry name" value="RRM1_La"/>
    <property type="match status" value="1"/>
</dbReference>
<name>A0ABR3AZD6_PHYBL</name>
<dbReference type="InterPro" id="IPR012677">
    <property type="entry name" value="Nucleotide-bd_a/b_plait_sf"/>
</dbReference>
<reference evidence="6 7" key="1">
    <citation type="submission" date="2024-04" db="EMBL/GenBank/DDBJ databases">
        <title>Symmetric and asymmetric DNA N6-adenine methylation regulates different biological responses in Mucorales.</title>
        <authorList>
            <consortium name="Lawrence Berkeley National Laboratory"/>
            <person name="Lax C."/>
            <person name="Mondo S.J."/>
            <person name="Osorio-Concepcion M."/>
            <person name="Muszewska A."/>
            <person name="Corrochano-Luque M."/>
            <person name="Gutierrez G."/>
            <person name="Riley R."/>
            <person name="Lipzen A."/>
            <person name="Guo J."/>
            <person name="Hundley H."/>
            <person name="Amirebrahimi M."/>
            <person name="Ng V."/>
            <person name="Lorenzo-Gutierrez D."/>
            <person name="Binder U."/>
            <person name="Yang J."/>
            <person name="Song Y."/>
            <person name="Canovas D."/>
            <person name="Navarro E."/>
            <person name="Freitag M."/>
            <person name="Gabaldon T."/>
            <person name="Grigoriev I.V."/>
            <person name="Corrochano L.M."/>
            <person name="Nicolas F.E."/>
            <person name="Garre V."/>
        </authorList>
    </citation>
    <scope>NUCLEOTIDE SEQUENCE [LARGE SCALE GENOMIC DNA]</scope>
    <source>
        <strain evidence="6 7">L51</strain>
    </source>
</reference>
<dbReference type="SUPFAM" id="SSF54928">
    <property type="entry name" value="RNA-binding domain, RBD"/>
    <property type="match status" value="1"/>
</dbReference>
<feature type="region of interest" description="Disordered" evidence="3">
    <location>
        <begin position="80"/>
        <end position="103"/>
    </location>
</feature>
<accession>A0ABR3AZD6</accession>
<dbReference type="InterPro" id="IPR000504">
    <property type="entry name" value="RRM_dom"/>
</dbReference>
<sequence>MADNTMSEQVLEQLCQIHSKENLEKDNFFREMVQAKEGWITLKKYSGIKRFKTIINGDLSALQAAVELSKGQFELNEEKTELRKVPVPEKEETAKEGTEDKTPEELALEQERIKKIEIKITNQNPRSIYAKGFSVDPEADKDVIRDYFASFGRVLNLKMRLDEEKKFKGSVFVEYDSEATANEVANMDLSFENTKLLVMLKQNYIDEKSREKFNGVKWEHTPVGRKAVMSLIEYSGGKDLSFKEIKAMVLPFGKAPYLEPLGPSSDGCGVLELVDKTPEEFLSQLTDNSIGPLNFRLPDDVARETFVRKQKEAREAIGRGRRGGGRGGRGGGGRGGGRGDFRGGRGGGRGRGGRGGRGGGGDRGDRGSFGKRDHQGGKTDAPDAKRPCTVQSTNGIPTVGSSSK</sequence>
<evidence type="ECO:0000259" key="5">
    <source>
        <dbReference type="PROSITE" id="PS50961"/>
    </source>
</evidence>
<dbReference type="SMART" id="SM00360">
    <property type="entry name" value="RRM"/>
    <property type="match status" value="1"/>
</dbReference>
<feature type="compositionally biased region" description="Gly residues" evidence="3">
    <location>
        <begin position="325"/>
        <end position="336"/>
    </location>
</feature>
<organism evidence="6 7">
    <name type="scientific">Phycomyces blakesleeanus</name>
    <dbReference type="NCBI Taxonomy" id="4837"/>
    <lineage>
        <taxon>Eukaryota</taxon>
        <taxon>Fungi</taxon>
        <taxon>Fungi incertae sedis</taxon>
        <taxon>Mucoromycota</taxon>
        <taxon>Mucoromycotina</taxon>
        <taxon>Mucoromycetes</taxon>
        <taxon>Mucorales</taxon>
        <taxon>Phycomycetaceae</taxon>
        <taxon>Phycomyces</taxon>
    </lineage>
</organism>
<evidence type="ECO:0000313" key="6">
    <source>
        <dbReference type="EMBL" id="KAL0085403.1"/>
    </source>
</evidence>
<dbReference type="EMBL" id="JBCLYO010000010">
    <property type="protein sequence ID" value="KAL0085403.1"/>
    <property type="molecule type" value="Genomic_DNA"/>
</dbReference>
<dbReference type="Proteomes" id="UP001448207">
    <property type="component" value="Unassembled WGS sequence"/>
</dbReference>
<dbReference type="InterPro" id="IPR035979">
    <property type="entry name" value="RBD_domain_sf"/>
</dbReference>
<feature type="compositionally biased region" description="Polar residues" evidence="3">
    <location>
        <begin position="389"/>
        <end position="404"/>
    </location>
</feature>
<feature type="region of interest" description="Disordered" evidence="3">
    <location>
        <begin position="312"/>
        <end position="404"/>
    </location>
</feature>